<name>D5BYA3_NITHN</name>
<dbReference type="Pfam" id="PF12019">
    <property type="entry name" value="GspH"/>
    <property type="match status" value="1"/>
</dbReference>
<dbReference type="HOGENOM" id="CLU_084761_1_4_6"/>
<keyword evidence="5" id="KW-0997">Cell inner membrane</keyword>
<gene>
    <name evidence="13" type="ordered locus">Nhal_0912</name>
</gene>
<evidence type="ECO:0000259" key="12">
    <source>
        <dbReference type="Pfam" id="PF12019"/>
    </source>
</evidence>
<evidence type="ECO:0000256" key="7">
    <source>
        <dbReference type="ARBA" id="ARBA00022989"/>
    </source>
</evidence>
<reference evidence="14" key="1">
    <citation type="submission" date="2010-04" db="EMBL/GenBank/DDBJ databases">
        <title>Complete genome sequence of Nitrosococcus halophilus Nc4, a salt-adapted, aerobic obligate ammonia-oxidizing sulfur purple bacterium.</title>
        <authorList>
            <consortium name="US DOE Joint Genome Institute"/>
            <person name="Campbell M.A."/>
            <person name="Malfatti S.A."/>
            <person name="Chain P.S.G."/>
            <person name="Heidelberg J.F."/>
            <person name="Ward B.B."/>
            <person name="Klotz M.G."/>
        </authorList>
    </citation>
    <scope>NUCLEOTIDE SEQUENCE [LARGE SCALE GENOMIC DNA]</scope>
    <source>
        <strain evidence="14">Nc4</strain>
    </source>
</reference>
<organism evidence="13 14">
    <name type="scientific">Nitrosococcus halophilus (strain Nc4)</name>
    <dbReference type="NCBI Taxonomy" id="472759"/>
    <lineage>
        <taxon>Bacteria</taxon>
        <taxon>Pseudomonadati</taxon>
        <taxon>Pseudomonadota</taxon>
        <taxon>Gammaproteobacteria</taxon>
        <taxon>Chromatiales</taxon>
        <taxon>Chromatiaceae</taxon>
        <taxon>Nitrosococcus</taxon>
    </lineage>
</organism>
<dbReference type="eggNOG" id="COG4970">
    <property type="taxonomic scope" value="Bacteria"/>
</dbReference>
<evidence type="ECO:0000313" key="14">
    <source>
        <dbReference type="Proteomes" id="UP000001844"/>
    </source>
</evidence>
<keyword evidence="6 11" id="KW-0812">Transmembrane</keyword>
<keyword evidence="7 11" id="KW-1133">Transmembrane helix</keyword>
<dbReference type="SUPFAM" id="SSF54523">
    <property type="entry name" value="Pili subunits"/>
    <property type="match status" value="1"/>
</dbReference>
<evidence type="ECO:0000256" key="1">
    <source>
        <dbReference type="ARBA" id="ARBA00004377"/>
    </source>
</evidence>
<evidence type="ECO:0000256" key="11">
    <source>
        <dbReference type="SAM" id="Phobius"/>
    </source>
</evidence>
<dbReference type="InterPro" id="IPR012902">
    <property type="entry name" value="N_methyl_site"/>
</dbReference>
<proteinExistence type="inferred from homology"/>
<evidence type="ECO:0000256" key="5">
    <source>
        <dbReference type="ARBA" id="ARBA00022519"/>
    </source>
</evidence>
<keyword evidence="8 11" id="KW-0472">Membrane</keyword>
<dbReference type="PROSITE" id="PS00409">
    <property type="entry name" value="PROKAR_NTER_METHYL"/>
    <property type="match status" value="1"/>
</dbReference>
<dbReference type="NCBIfam" id="TIGR02532">
    <property type="entry name" value="IV_pilin_GFxxxE"/>
    <property type="match status" value="1"/>
</dbReference>
<dbReference type="GO" id="GO:0005886">
    <property type="term" value="C:plasma membrane"/>
    <property type="evidence" value="ECO:0007669"/>
    <property type="project" value="UniProtKB-SubCell"/>
</dbReference>
<feature type="transmembrane region" description="Helical" evidence="11">
    <location>
        <begin position="12"/>
        <end position="35"/>
    </location>
</feature>
<comment type="subcellular location">
    <subcellularLocation>
        <location evidence="1">Cell inner membrane</location>
        <topology evidence="1">Single-pass membrane protein</topology>
    </subcellularLocation>
</comment>
<dbReference type="AlphaFoldDB" id="D5BYA3"/>
<evidence type="ECO:0000256" key="8">
    <source>
        <dbReference type="ARBA" id="ARBA00023136"/>
    </source>
</evidence>
<dbReference type="EMBL" id="CP001798">
    <property type="protein sequence ID" value="ADE14086.1"/>
    <property type="molecule type" value="Genomic_DNA"/>
</dbReference>
<dbReference type="KEGG" id="nhl:Nhal_0912"/>
<evidence type="ECO:0000256" key="3">
    <source>
        <dbReference type="ARBA" id="ARBA00022475"/>
    </source>
</evidence>
<accession>D5BYA3</accession>
<dbReference type="OrthoDB" id="2313614at2"/>
<keyword evidence="4" id="KW-0488">Methylation</keyword>
<evidence type="ECO:0000313" key="13">
    <source>
        <dbReference type="EMBL" id="ADE14086.1"/>
    </source>
</evidence>
<dbReference type="Gene3D" id="3.55.40.10">
    <property type="entry name" value="minor pseudopilin epsh domain"/>
    <property type="match status" value="1"/>
</dbReference>
<dbReference type="GO" id="GO:0015627">
    <property type="term" value="C:type II protein secretion system complex"/>
    <property type="evidence" value="ECO:0007669"/>
    <property type="project" value="InterPro"/>
</dbReference>
<evidence type="ECO:0000256" key="2">
    <source>
        <dbReference type="ARBA" id="ARBA00021549"/>
    </source>
</evidence>
<dbReference type="Pfam" id="PF07963">
    <property type="entry name" value="N_methyl"/>
    <property type="match status" value="1"/>
</dbReference>
<evidence type="ECO:0000256" key="4">
    <source>
        <dbReference type="ARBA" id="ARBA00022481"/>
    </source>
</evidence>
<comment type="similarity">
    <text evidence="9">Belongs to the GSP H family.</text>
</comment>
<dbReference type="STRING" id="472759.Nhal_0912"/>
<evidence type="ECO:0000256" key="9">
    <source>
        <dbReference type="ARBA" id="ARBA00025772"/>
    </source>
</evidence>
<feature type="domain" description="General secretion pathway GspH" evidence="12">
    <location>
        <begin position="50"/>
        <end position="179"/>
    </location>
</feature>
<dbReference type="RefSeq" id="WP_013031980.1">
    <property type="nucleotide sequence ID" value="NC_013960.1"/>
</dbReference>
<dbReference type="InterPro" id="IPR045584">
    <property type="entry name" value="Pilin-like"/>
</dbReference>
<sequence>MNNTMCIFRRGFRGFTLVELIITMAIAAIITTMAIPSFQETIRNNRMVTQANEFITTLNLARSEAVKRGQRITVCKSTNSTSSSPGCNTSSTVGWDSGWIIFVDVNEDAVLDAGETILRVHETLEGGPNHNLTGNTHVANYISYIPNGTTQRTDGALQMGTLTLCHPPKARQIVINSTGRVRSTEATCS</sequence>
<dbReference type="InterPro" id="IPR022346">
    <property type="entry name" value="T2SS_GspH"/>
</dbReference>
<evidence type="ECO:0000256" key="6">
    <source>
        <dbReference type="ARBA" id="ARBA00022692"/>
    </source>
</evidence>
<protein>
    <recommendedName>
        <fullName evidence="2">Type II secretion system protein H</fullName>
    </recommendedName>
    <alternativeName>
        <fullName evidence="10">General secretion pathway protein H</fullName>
    </alternativeName>
</protein>
<dbReference type="GO" id="GO:0015628">
    <property type="term" value="P:protein secretion by the type II secretion system"/>
    <property type="evidence" value="ECO:0007669"/>
    <property type="project" value="InterPro"/>
</dbReference>
<keyword evidence="14" id="KW-1185">Reference proteome</keyword>
<keyword evidence="3" id="KW-1003">Cell membrane</keyword>
<dbReference type="Proteomes" id="UP000001844">
    <property type="component" value="Chromosome"/>
</dbReference>
<evidence type="ECO:0000256" key="10">
    <source>
        <dbReference type="ARBA" id="ARBA00030775"/>
    </source>
</evidence>